<keyword evidence="4" id="KW-1185">Reference proteome</keyword>
<comment type="caution">
    <text evidence="2">The sequence shown here is derived from an EMBL/GenBank/DDBJ whole genome shotgun (WGS) entry which is preliminary data.</text>
</comment>
<dbReference type="Proteomes" id="UP000238479">
    <property type="component" value="Chromosome 4"/>
</dbReference>
<dbReference type="Gramene" id="PRQ44066">
    <property type="protein sequence ID" value="PRQ44066"/>
    <property type="gene ID" value="RchiOBHm_Chr3g0475151"/>
</dbReference>
<gene>
    <name evidence="3" type="ORF">RchiOBHm_Chr3g0475151</name>
    <name evidence="2" type="ORF">RchiOBHm_Chr4g0420201</name>
</gene>
<dbReference type="Gramene" id="PRQ38997">
    <property type="protein sequence ID" value="PRQ38997"/>
    <property type="gene ID" value="RchiOBHm_Chr4g0420201"/>
</dbReference>
<keyword evidence="1" id="KW-1133">Transmembrane helix</keyword>
<protein>
    <submittedName>
        <fullName evidence="2">Uncharacterized protein</fullName>
    </submittedName>
</protein>
<proteinExistence type="predicted"/>
<evidence type="ECO:0000313" key="4">
    <source>
        <dbReference type="Proteomes" id="UP000238479"/>
    </source>
</evidence>
<keyword evidence="1" id="KW-0812">Transmembrane</keyword>
<sequence length="69" mass="8298">MFHARNMSFIRLYYFHGLEEMDRLVLVDFNIGIYFNPMKLIASFFFASWFSLFRCPYLDLFLALGVLNN</sequence>
<name>A0A2P6QXS3_ROSCH</name>
<dbReference type="EMBL" id="PDCK01000041">
    <property type="protein sequence ID" value="PRQ44066.1"/>
    <property type="molecule type" value="Genomic_DNA"/>
</dbReference>
<organism evidence="2 4">
    <name type="scientific">Rosa chinensis</name>
    <name type="common">China rose</name>
    <dbReference type="NCBI Taxonomy" id="74649"/>
    <lineage>
        <taxon>Eukaryota</taxon>
        <taxon>Viridiplantae</taxon>
        <taxon>Streptophyta</taxon>
        <taxon>Embryophyta</taxon>
        <taxon>Tracheophyta</taxon>
        <taxon>Spermatophyta</taxon>
        <taxon>Magnoliopsida</taxon>
        <taxon>eudicotyledons</taxon>
        <taxon>Gunneridae</taxon>
        <taxon>Pentapetalae</taxon>
        <taxon>rosids</taxon>
        <taxon>fabids</taxon>
        <taxon>Rosales</taxon>
        <taxon>Rosaceae</taxon>
        <taxon>Rosoideae</taxon>
        <taxon>Rosoideae incertae sedis</taxon>
        <taxon>Rosa</taxon>
    </lineage>
</organism>
<evidence type="ECO:0000313" key="3">
    <source>
        <dbReference type="EMBL" id="PRQ44066.1"/>
    </source>
</evidence>
<reference evidence="2 4" key="1">
    <citation type="journal article" date="2018" name="Nat. Genet.">
        <title>The Rosa genome provides new insights in the design of modern roses.</title>
        <authorList>
            <person name="Bendahmane M."/>
        </authorList>
    </citation>
    <scope>NUCLEOTIDE SEQUENCE [LARGE SCALE GENOMIC DNA]</scope>
    <source>
        <strain evidence="4">cv. Old Blush</strain>
    </source>
</reference>
<evidence type="ECO:0000313" key="2">
    <source>
        <dbReference type="EMBL" id="PRQ38997.1"/>
    </source>
</evidence>
<accession>A0A2P6QXS3</accession>
<feature type="transmembrane region" description="Helical" evidence="1">
    <location>
        <begin position="40"/>
        <end position="67"/>
    </location>
</feature>
<evidence type="ECO:0000256" key="1">
    <source>
        <dbReference type="SAM" id="Phobius"/>
    </source>
</evidence>
<dbReference type="Proteomes" id="UP000238479">
    <property type="component" value="Chromosome 3"/>
</dbReference>
<dbReference type="EMBL" id="PDCK01000042">
    <property type="protein sequence ID" value="PRQ38997.1"/>
    <property type="molecule type" value="Genomic_DNA"/>
</dbReference>
<dbReference type="AlphaFoldDB" id="A0A2P6QXS3"/>
<keyword evidence="1" id="KW-0472">Membrane</keyword>